<proteinExistence type="predicted"/>
<evidence type="ECO:0000313" key="2">
    <source>
        <dbReference type="EMBL" id="CAB1436960.1"/>
    </source>
</evidence>
<feature type="region of interest" description="Disordered" evidence="1">
    <location>
        <begin position="1"/>
        <end position="24"/>
    </location>
</feature>
<accession>A0A9N7UTU6</accession>
<keyword evidence="3" id="KW-1185">Reference proteome</keyword>
<evidence type="ECO:0000313" key="3">
    <source>
        <dbReference type="Proteomes" id="UP001153269"/>
    </source>
</evidence>
<gene>
    <name evidence="2" type="ORF">PLEPLA_LOCUS24993</name>
</gene>
<organism evidence="2 3">
    <name type="scientific">Pleuronectes platessa</name>
    <name type="common">European plaice</name>
    <dbReference type="NCBI Taxonomy" id="8262"/>
    <lineage>
        <taxon>Eukaryota</taxon>
        <taxon>Metazoa</taxon>
        <taxon>Chordata</taxon>
        <taxon>Craniata</taxon>
        <taxon>Vertebrata</taxon>
        <taxon>Euteleostomi</taxon>
        <taxon>Actinopterygii</taxon>
        <taxon>Neopterygii</taxon>
        <taxon>Teleostei</taxon>
        <taxon>Neoteleostei</taxon>
        <taxon>Acanthomorphata</taxon>
        <taxon>Carangaria</taxon>
        <taxon>Pleuronectiformes</taxon>
        <taxon>Pleuronectoidei</taxon>
        <taxon>Pleuronectidae</taxon>
        <taxon>Pleuronectes</taxon>
    </lineage>
</organism>
<name>A0A9N7UTU6_PLEPL</name>
<protein>
    <submittedName>
        <fullName evidence="2">Uncharacterized protein</fullName>
    </submittedName>
</protein>
<dbReference type="EMBL" id="CADEAL010001963">
    <property type="protein sequence ID" value="CAB1436960.1"/>
    <property type="molecule type" value="Genomic_DNA"/>
</dbReference>
<dbReference type="Proteomes" id="UP001153269">
    <property type="component" value="Unassembled WGS sequence"/>
</dbReference>
<evidence type="ECO:0000256" key="1">
    <source>
        <dbReference type="SAM" id="MobiDB-lite"/>
    </source>
</evidence>
<sequence length="113" mass="12049">MNPWAAQARREEDPQAAQRATGADGLFENVAGTLEGTSVMPARSLDRGGGSVIIFLQPPALGDHLYTSGKAVRGNLEFSILPKDTLACGIWEMGIELPTFWSGCPPEPQPPQS</sequence>
<dbReference type="AlphaFoldDB" id="A0A9N7UTU6"/>
<reference evidence="2" key="1">
    <citation type="submission" date="2020-03" db="EMBL/GenBank/DDBJ databases">
        <authorList>
            <person name="Weist P."/>
        </authorList>
    </citation>
    <scope>NUCLEOTIDE SEQUENCE</scope>
</reference>
<comment type="caution">
    <text evidence="2">The sequence shown here is derived from an EMBL/GenBank/DDBJ whole genome shotgun (WGS) entry which is preliminary data.</text>
</comment>